<accession>A0A9P4YU81</accession>
<dbReference type="AlphaFoldDB" id="A0A9P4YU81"/>
<dbReference type="SUPFAM" id="SSF53474">
    <property type="entry name" value="alpha/beta-Hydrolases"/>
    <property type="match status" value="1"/>
</dbReference>
<comment type="caution">
    <text evidence="1">The sequence shown here is derived from an EMBL/GenBank/DDBJ whole genome shotgun (WGS) entry which is preliminary data.</text>
</comment>
<dbReference type="OrthoDB" id="10034502at2759"/>
<dbReference type="Pfam" id="PF08538">
    <property type="entry name" value="DUF1749"/>
    <property type="match status" value="1"/>
</dbReference>
<dbReference type="GeneID" id="55972961"/>
<dbReference type="RefSeq" id="XP_035321840.1">
    <property type="nucleotide sequence ID" value="XM_035468706.1"/>
</dbReference>
<dbReference type="PANTHER" id="PTHR31591:SF7">
    <property type="entry name" value="DUF1749-DOMAIN-CONTAINING PROTEIN"/>
    <property type="match status" value="1"/>
</dbReference>
<evidence type="ECO:0000313" key="2">
    <source>
        <dbReference type="Proteomes" id="UP000749293"/>
    </source>
</evidence>
<dbReference type="InterPro" id="IPR029058">
    <property type="entry name" value="AB_hydrolase_fold"/>
</dbReference>
<reference evidence="1" key="1">
    <citation type="submission" date="2020-03" db="EMBL/GenBank/DDBJ databases">
        <title>Site-based positive gene gene selection in Geosmithia morbida across the United States reveals a broad range of putative effectors and factors for local host and environmental adapation.</title>
        <authorList>
            <person name="Onufrak A."/>
            <person name="Murdoch R.W."/>
            <person name="Gazis R."/>
            <person name="Huff M."/>
            <person name="Staton M."/>
            <person name="Klingeman W."/>
            <person name="Hadziabdic D."/>
        </authorList>
    </citation>
    <scope>NUCLEOTIDE SEQUENCE</scope>
    <source>
        <strain evidence="1">1262</strain>
    </source>
</reference>
<dbReference type="EMBL" id="JAANYQ010000007">
    <property type="protein sequence ID" value="KAF4123188.1"/>
    <property type="molecule type" value="Genomic_DNA"/>
</dbReference>
<dbReference type="Proteomes" id="UP000749293">
    <property type="component" value="Unassembled WGS sequence"/>
</dbReference>
<proteinExistence type="predicted"/>
<dbReference type="Gene3D" id="3.40.50.1820">
    <property type="entry name" value="alpha/beta hydrolase"/>
    <property type="match status" value="1"/>
</dbReference>
<protein>
    <submittedName>
        <fullName evidence="1">Uncharacterized protein</fullName>
    </submittedName>
</protein>
<name>A0A9P4YU81_9HYPO</name>
<gene>
    <name evidence="1" type="ORF">GMORB2_6738</name>
</gene>
<dbReference type="PANTHER" id="PTHR31591">
    <property type="entry name" value="UPF0613 PROTEIN PB24D3.06C"/>
    <property type="match status" value="1"/>
</dbReference>
<dbReference type="InterPro" id="IPR013744">
    <property type="entry name" value="SidJ"/>
</dbReference>
<evidence type="ECO:0000313" key="1">
    <source>
        <dbReference type="EMBL" id="KAF4123188.1"/>
    </source>
</evidence>
<keyword evidence="2" id="KW-1185">Reference proteome</keyword>
<sequence length="293" mass="32712">MAQHNPFPVTVHPYPSPVPGSTCAYELGNTSARNAVLFIGGLGDGPHTIPYIRTVSKHLEESSSLDYSIFEIRIRSSFQGFGTSSLKNDVEDISALVRYLRGKGRQRIVLFGHSTGCQDCIEYANYEKNQTEPVDGFILQAPVSDREFLVAQEPNWKDCLEAAEQAIAEGKADWCLPPAKVPKALGSYMTAYRLRSFLARDGDDDYFSSDLSDDQVRKYWGRFKSPVLVAHSEKDEYVPGHVDQEALSKRYREASPLVSPLSGLIPNTGHTVKHEEAREWLAKRVGEFLESLP</sequence>
<organism evidence="1 2">
    <name type="scientific">Geosmithia morbida</name>
    <dbReference type="NCBI Taxonomy" id="1094350"/>
    <lineage>
        <taxon>Eukaryota</taxon>
        <taxon>Fungi</taxon>
        <taxon>Dikarya</taxon>
        <taxon>Ascomycota</taxon>
        <taxon>Pezizomycotina</taxon>
        <taxon>Sordariomycetes</taxon>
        <taxon>Hypocreomycetidae</taxon>
        <taxon>Hypocreales</taxon>
        <taxon>Bionectriaceae</taxon>
        <taxon>Geosmithia</taxon>
    </lineage>
</organism>